<dbReference type="EMBL" id="JANFAV010000021">
    <property type="protein sequence ID" value="MCW6537349.1"/>
    <property type="molecule type" value="Genomic_DNA"/>
</dbReference>
<gene>
    <name evidence="4" type="ORF">NEE01_21430</name>
</gene>
<evidence type="ECO:0000313" key="5">
    <source>
        <dbReference type="Proteomes" id="UP001165565"/>
    </source>
</evidence>
<evidence type="ECO:0000256" key="1">
    <source>
        <dbReference type="ARBA" id="ARBA00007435"/>
    </source>
</evidence>
<dbReference type="AlphaFoldDB" id="A0AA42CSJ0"/>
<dbReference type="SMART" id="SM00465">
    <property type="entry name" value="GIYc"/>
    <property type="match status" value="1"/>
</dbReference>
<dbReference type="InterPro" id="IPR035901">
    <property type="entry name" value="GIY-YIG_endonuc_sf"/>
</dbReference>
<feature type="region of interest" description="Disordered" evidence="2">
    <location>
        <begin position="93"/>
        <end position="112"/>
    </location>
</feature>
<dbReference type="InterPro" id="IPR000305">
    <property type="entry name" value="GIY-YIG_endonuc"/>
</dbReference>
<dbReference type="Pfam" id="PF01541">
    <property type="entry name" value="GIY-YIG"/>
    <property type="match status" value="1"/>
</dbReference>
<evidence type="ECO:0000256" key="2">
    <source>
        <dbReference type="SAM" id="MobiDB-lite"/>
    </source>
</evidence>
<dbReference type="Proteomes" id="UP001165565">
    <property type="component" value="Unassembled WGS sequence"/>
</dbReference>
<comment type="similarity">
    <text evidence="1">Belongs to the UPF0213 family.</text>
</comment>
<evidence type="ECO:0000259" key="3">
    <source>
        <dbReference type="PROSITE" id="PS50164"/>
    </source>
</evidence>
<name>A0AA42CSJ0_9SPHN</name>
<dbReference type="Gene3D" id="3.40.1440.10">
    <property type="entry name" value="GIY-YIG endonuclease"/>
    <property type="match status" value="1"/>
</dbReference>
<protein>
    <submittedName>
        <fullName evidence="4">GIY-YIG nuclease family protein</fullName>
    </submittedName>
</protein>
<dbReference type="InterPro" id="IPR050190">
    <property type="entry name" value="UPF0213_domain"/>
</dbReference>
<sequence length="112" mass="12589">MTFWAYMLHCNGGRLYVGHTDDLERRVAQHIAGAIPGFTRDFAPVELVWSQEFPTRLEAMGTERRIKGWSRAKKLALIRGDWNSIVTLAKKKCSPSTSSGRTDVGTRAEDHA</sequence>
<dbReference type="PROSITE" id="PS50164">
    <property type="entry name" value="GIY_YIG"/>
    <property type="match status" value="1"/>
</dbReference>
<evidence type="ECO:0000313" key="4">
    <source>
        <dbReference type="EMBL" id="MCW6537349.1"/>
    </source>
</evidence>
<dbReference type="PANTHER" id="PTHR34477">
    <property type="entry name" value="UPF0213 PROTEIN YHBQ"/>
    <property type="match status" value="1"/>
</dbReference>
<proteinExistence type="inferred from homology"/>
<accession>A0AA42CSJ0</accession>
<keyword evidence="5" id="KW-1185">Reference proteome</keyword>
<reference evidence="4" key="1">
    <citation type="submission" date="2022-06" db="EMBL/GenBank/DDBJ databases">
        <title>Sphingomonas sp. nov. isolated from rhizosphere soil of tomato.</title>
        <authorList>
            <person name="Dong H."/>
            <person name="Gao R."/>
        </authorList>
    </citation>
    <scope>NUCLEOTIDE SEQUENCE</scope>
    <source>
        <strain evidence="4">MMSM24</strain>
    </source>
</reference>
<comment type="caution">
    <text evidence="4">The sequence shown here is derived from an EMBL/GenBank/DDBJ whole genome shotgun (WGS) entry which is preliminary data.</text>
</comment>
<dbReference type="PANTHER" id="PTHR34477:SF1">
    <property type="entry name" value="UPF0213 PROTEIN YHBQ"/>
    <property type="match status" value="1"/>
</dbReference>
<dbReference type="SUPFAM" id="SSF82771">
    <property type="entry name" value="GIY-YIG endonuclease"/>
    <property type="match status" value="1"/>
</dbReference>
<feature type="domain" description="GIY-YIG" evidence="3">
    <location>
        <begin position="1"/>
        <end position="76"/>
    </location>
</feature>
<organism evidence="4 5">
    <name type="scientific">Sphingomonas lycopersici</name>
    <dbReference type="NCBI Taxonomy" id="2951807"/>
    <lineage>
        <taxon>Bacteria</taxon>
        <taxon>Pseudomonadati</taxon>
        <taxon>Pseudomonadota</taxon>
        <taxon>Alphaproteobacteria</taxon>
        <taxon>Sphingomonadales</taxon>
        <taxon>Sphingomonadaceae</taxon>
        <taxon>Sphingomonas</taxon>
    </lineage>
</organism>
<dbReference type="CDD" id="cd10456">
    <property type="entry name" value="GIY-YIG_UPF0213"/>
    <property type="match status" value="1"/>
</dbReference>